<evidence type="ECO:0008006" key="4">
    <source>
        <dbReference type="Google" id="ProtNLM"/>
    </source>
</evidence>
<comment type="caution">
    <text evidence="2">The sequence shown here is derived from an EMBL/GenBank/DDBJ whole genome shotgun (WGS) entry which is preliminary data.</text>
</comment>
<feature type="region of interest" description="Disordered" evidence="1">
    <location>
        <begin position="47"/>
        <end position="77"/>
    </location>
</feature>
<evidence type="ECO:0000313" key="3">
    <source>
        <dbReference type="Proteomes" id="UP001151760"/>
    </source>
</evidence>
<reference evidence="2" key="1">
    <citation type="journal article" date="2022" name="Int. J. Mol. Sci.">
        <title>Draft Genome of Tanacetum Coccineum: Genomic Comparison of Closely Related Tanacetum-Family Plants.</title>
        <authorList>
            <person name="Yamashiro T."/>
            <person name="Shiraishi A."/>
            <person name="Nakayama K."/>
            <person name="Satake H."/>
        </authorList>
    </citation>
    <scope>NUCLEOTIDE SEQUENCE</scope>
</reference>
<accession>A0ABQ4YHD0</accession>
<dbReference type="Proteomes" id="UP001151760">
    <property type="component" value="Unassembled WGS sequence"/>
</dbReference>
<feature type="compositionally biased region" description="Polar residues" evidence="1">
    <location>
        <begin position="47"/>
        <end position="66"/>
    </location>
</feature>
<evidence type="ECO:0000256" key="1">
    <source>
        <dbReference type="SAM" id="MobiDB-lite"/>
    </source>
</evidence>
<dbReference type="Pfam" id="PF14223">
    <property type="entry name" value="Retrotran_gag_2"/>
    <property type="match status" value="1"/>
</dbReference>
<protein>
    <recommendedName>
        <fullName evidence="4">CCHC-type domain-containing protein</fullName>
    </recommendedName>
</protein>
<proteinExistence type="predicted"/>
<reference evidence="2" key="2">
    <citation type="submission" date="2022-01" db="EMBL/GenBank/DDBJ databases">
        <authorList>
            <person name="Yamashiro T."/>
            <person name="Shiraishi A."/>
            <person name="Satake H."/>
            <person name="Nakayama K."/>
        </authorList>
    </citation>
    <scope>NUCLEOTIDE SEQUENCE</scope>
</reference>
<name>A0ABQ4YHD0_9ASTR</name>
<keyword evidence="3" id="KW-1185">Reference proteome</keyword>
<evidence type="ECO:0000313" key="2">
    <source>
        <dbReference type="EMBL" id="GJS77188.1"/>
    </source>
</evidence>
<sequence>MMSLPAEDTSSNGLLLDVQSYSLKSELTEVHQRLEFPLPLSESGCSVTDGSTLRTSSPITRKNTSIGARDTGFGRGTQANEDAQGGFRIAGSIGQTLNANSSLLILFVWVKGFPVSALQVLRRLGSIFTSVYAAIHKLKKDSWKELQFSLVDNSKLNVGGQLNAAPVLEVENFTNWKKRFMCQIIRIEPQFENIISNGPYIPMAAGQRKPETQWTHEERKSANLDQRLKSLIMFVIPDDQMNSVINCLTAKSTWDDLILYYERPSDVKESRVMDLKLCYNTFKFKEESELASLFGKLKYEENLINSIYDTNKEKTLIPTTPLSTAFSLPLLSRTFKIVLMRKRIQEAGTQRFSSAKATDQTECHKCGKKGYFARACWSKTSVLSYQSPFQPILLYSSKHKPEMRHTKDFKAKYNKVKAKLTLLSSSALAPNSSSGKNKGLIAESYDWDEEEVSSDDNDVTEVKALMALADEERVSIGKESARMANGLRSL</sequence>
<dbReference type="EMBL" id="BQNB010010429">
    <property type="protein sequence ID" value="GJS77188.1"/>
    <property type="molecule type" value="Genomic_DNA"/>
</dbReference>
<gene>
    <name evidence="2" type="ORF">Tco_0727069</name>
</gene>
<organism evidence="2 3">
    <name type="scientific">Tanacetum coccineum</name>
    <dbReference type="NCBI Taxonomy" id="301880"/>
    <lineage>
        <taxon>Eukaryota</taxon>
        <taxon>Viridiplantae</taxon>
        <taxon>Streptophyta</taxon>
        <taxon>Embryophyta</taxon>
        <taxon>Tracheophyta</taxon>
        <taxon>Spermatophyta</taxon>
        <taxon>Magnoliopsida</taxon>
        <taxon>eudicotyledons</taxon>
        <taxon>Gunneridae</taxon>
        <taxon>Pentapetalae</taxon>
        <taxon>asterids</taxon>
        <taxon>campanulids</taxon>
        <taxon>Asterales</taxon>
        <taxon>Asteraceae</taxon>
        <taxon>Asteroideae</taxon>
        <taxon>Anthemideae</taxon>
        <taxon>Anthemidinae</taxon>
        <taxon>Tanacetum</taxon>
    </lineage>
</organism>